<keyword evidence="2" id="KW-1185">Reference proteome</keyword>
<feature type="non-terminal residue" evidence="1">
    <location>
        <position position="1"/>
    </location>
</feature>
<gene>
    <name evidence="1" type="ORF">IPOD504_LOCUS16784</name>
</gene>
<organism evidence="1 2">
    <name type="scientific">Iphiclides podalirius</name>
    <name type="common">scarce swallowtail</name>
    <dbReference type="NCBI Taxonomy" id="110791"/>
    <lineage>
        <taxon>Eukaryota</taxon>
        <taxon>Metazoa</taxon>
        <taxon>Ecdysozoa</taxon>
        <taxon>Arthropoda</taxon>
        <taxon>Hexapoda</taxon>
        <taxon>Insecta</taxon>
        <taxon>Pterygota</taxon>
        <taxon>Neoptera</taxon>
        <taxon>Endopterygota</taxon>
        <taxon>Lepidoptera</taxon>
        <taxon>Glossata</taxon>
        <taxon>Ditrysia</taxon>
        <taxon>Papilionoidea</taxon>
        <taxon>Papilionidae</taxon>
        <taxon>Papilioninae</taxon>
        <taxon>Iphiclides</taxon>
    </lineage>
</organism>
<evidence type="ECO:0000313" key="1">
    <source>
        <dbReference type="EMBL" id="CAH2075428.1"/>
    </source>
</evidence>
<dbReference type="Proteomes" id="UP000837857">
    <property type="component" value="Chromosome 8"/>
</dbReference>
<dbReference type="EMBL" id="OW152820">
    <property type="protein sequence ID" value="CAH2075428.1"/>
    <property type="molecule type" value="Genomic_DNA"/>
</dbReference>
<reference evidence="1" key="1">
    <citation type="submission" date="2022-03" db="EMBL/GenBank/DDBJ databases">
        <authorList>
            <person name="Martin H S."/>
        </authorList>
    </citation>
    <scope>NUCLEOTIDE SEQUENCE</scope>
</reference>
<evidence type="ECO:0000313" key="2">
    <source>
        <dbReference type="Proteomes" id="UP000837857"/>
    </source>
</evidence>
<protein>
    <submittedName>
        <fullName evidence="1">Uncharacterized protein</fullName>
    </submittedName>
</protein>
<name>A0ABN8J8K9_9NEOP</name>
<proteinExistence type="predicted"/>
<accession>A0ABN8J8K9</accession>
<sequence>MITDMVMHSRRSIFHDTTDLHILSMCMDTGMERDMDMVTATATTTLTTMLILNMSSTTKWKIIIPEIRSPNMSSVMGMLSKVSTVCMSPMAPLELWSTTRISIAVSTLT</sequence>